<comment type="caution">
    <text evidence="2">The sequence shown here is derived from an EMBL/GenBank/DDBJ whole genome shotgun (WGS) entry which is preliminary data.</text>
</comment>
<reference evidence="2 3" key="1">
    <citation type="submission" date="2020-05" db="EMBL/GenBank/DDBJ databases">
        <authorList>
            <person name="Khan S.A."/>
            <person name="Jeon C.O."/>
            <person name="Chun B.H."/>
        </authorList>
    </citation>
    <scope>NUCLEOTIDE SEQUENCE [LARGE SCALE GENOMIC DNA]</scope>
    <source>
        <strain evidence="2 3">B156</strain>
    </source>
</reference>
<dbReference type="RefSeq" id="WP_171560628.1">
    <property type="nucleotide sequence ID" value="NZ_JABFCS010000001.1"/>
</dbReference>
<evidence type="ECO:0000313" key="3">
    <source>
        <dbReference type="Proteomes" id="UP000552954"/>
    </source>
</evidence>
<evidence type="ECO:0000256" key="1">
    <source>
        <dbReference type="SAM" id="MobiDB-lite"/>
    </source>
</evidence>
<dbReference type="EMBL" id="JABFCS010000001">
    <property type="protein sequence ID" value="NNU44165.1"/>
    <property type="molecule type" value="Genomic_DNA"/>
</dbReference>
<dbReference type="Proteomes" id="UP000552954">
    <property type="component" value="Unassembled WGS sequence"/>
</dbReference>
<organism evidence="2 3">
    <name type="scientific">Ramlibacter montanisoli</name>
    <dbReference type="NCBI Taxonomy" id="2732512"/>
    <lineage>
        <taxon>Bacteria</taxon>
        <taxon>Pseudomonadati</taxon>
        <taxon>Pseudomonadota</taxon>
        <taxon>Betaproteobacteria</taxon>
        <taxon>Burkholderiales</taxon>
        <taxon>Comamonadaceae</taxon>
        <taxon>Ramlibacter</taxon>
    </lineage>
</organism>
<feature type="region of interest" description="Disordered" evidence="1">
    <location>
        <begin position="105"/>
        <end position="144"/>
    </location>
</feature>
<evidence type="ECO:0000313" key="2">
    <source>
        <dbReference type="EMBL" id="NNU44165.1"/>
    </source>
</evidence>
<sequence>MADIHIVREHGLGLERARKLAFRWAEVAEKKLDMDCTYEEGKAHDLVSFKRPGASGELKVGKDRFELNARLGMLLGVFKARIESEIVRNLDELLEHEDPLYAFEQGLHKHETRHAAKHEKKPAKHAEHKAPAKAVKAPAARKAK</sequence>
<reference evidence="2 3" key="2">
    <citation type="submission" date="2020-06" db="EMBL/GenBank/DDBJ databases">
        <title>Ramlibacter rhizophilus sp. nov., isolated from rhizosphere soil of national flower Mugunghwa from South Korea.</title>
        <authorList>
            <person name="Zheng-Fei Y."/>
            <person name="Huan T."/>
        </authorList>
    </citation>
    <scope>NUCLEOTIDE SEQUENCE [LARGE SCALE GENOMIC DNA]</scope>
    <source>
        <strain evidence="2 3">B156</strain>
    </source>
</reference>
<name>A0A849KH01_9BURK</name>
<proteinExistence type="predicted"/>
<gene>
    <name evidence="2" type="ORF">HK415_14855</name>
</gene>
<dbReference type="AlphaFoldDB" id="A0A849KH01"/>
<dbReference type="NCBIfam" id="TIGR02610">
    <property type="entry name" value="PHA_gran_rgn"/>
    <property type="match status" value="1"/>
</dbReference>
<dbReference type="InterPro" id="IPR013433">
    <property type="entry name" value="PHA_gran_rgn"/>
</dbReference>
<protein>
    <submittedName>
        <fullName evidence="2">Polyhydroxyalkanoic acid synthase</fullName>
    </submittedName>
</protein>
<accession>A0A849KH01</accession>
<dbReference type="Pfam" id="PF09650">
    <property type="entry name" value="PHA_gran_rgn"/>
    <property type="match status" value="1"/>
</dbReference>
<keyword evidence="3" id="KW-1185">Reference proteome</keyword>
<feature type="compositionally biased region" description="Basic residues" evidence="1">
    <location>
        <begin position="110"/>
        <end position="123"/>
    </location>
</feature>